<name>G7Y5E1_CLOSI</name>
<organism evidence="4 5">
    <name type="scientific">Clonorchis sinensis</name>
    <name type="common">Chinese liver fluke</name>
    <dbReference type="NCBI Taxonomy" id="79923"/>
    <lineage>
        <taxon>Eukaryota</taxon>
        <taxon>Metazoa</taxon>
        <taxon>Spiralia</taxon>
        <taxon>Lophotrochozoa</taxon>
        <taxon>Platyhelminthes</taxon>
        <taxon>Trematoda</taxon>
        <taxon>Digenea</taxon>
        <taxon>Opisthorchiida</taxon>
        <taxon>Opisthorchiata</taxon>
        <taxon>Opisthorchiidae</taxon>
        <taxon>Clonorchis</taxon>
    </lineage>
</organism>
<dbReference type="PROSITE" id="PS50250">
    <property type="entry name" value="PCI"/>
    <property type="match status" value="1"/>
</dbReference>
<evidence type="ECO:0000259" key="3">
    <source>
        <dbReference type="PROSITE" id="PS50250"/>
    </source>
</evidence>
<dbReference type="Proteomes" id="UP000008909">
    <property type="component" value="Unassembled WGS sequence"/>
</dbReference>
<dbReference type="PANTHER" id="PTHR14145:SF1">
    <property type="entry name" value="26S PROTEASOME NON-ATPASE REGULATORY SUBUNIT 6"/>
    <property type="match status" value="1"/>
</dbReference>
<reference key="2">
    <citation type="submission" date="2011-10" db="EMBL/GenBank/DDBJ databases">
        <title>The genome and transcriptome sequence of Clonorchis sinensis provide insights into the carcinogenic liver fluke.</title>
        <authorList>
            <person name="Wang X."/>
            <person name="Huang Y."/>
            <person name="Chen W."/>
            <person name="Liu H."/>
            <person name="Guo L."/>
            <person name="Chen Y."/>
            <person name="Luo F."/>
            <person name="Zhou W."/>
            <person name="Sun J."/>
            <person name="Mao Q."/>
            <person name="Liang P."/>
            <person name="Zhou C."/>
            <person name="Tian Y."/>
            <person name="Men J."/>
            <person name="Lv X."/>
            <person name="Huang L."/>
            <person name="Zhou J."/>
            <person name="Hu Y."/>
            <person name="Li R."/>
            <person name="Zhang F."/>
            <person name="Lei H."/>
            <person name="Li X."/>
            <person name="Hu X."/>
            <person name="Liang C."/>
            <person name="Xu J."/>
            <person name="Wu Z."/>
            <person name="Yu X."/>
        </authorList>
    </citation>
    <scope>NUCLEOTIDE SEQUENCE</scope>
    <source>
        <strain>Henan</strain>
    </source>
</reference>
<gene>
    <name evidence="4" type="ORF">CLF_101274</name>
</gene>
<keyword evidence="1 4" id="KW-0647">Proteasome</keyword>
<keyword evidence="2" id="KW-0175">Coiled coil</keyword>
<dbReference type="SUPFAM" id="SSF46785">
    <property type="entry name" value="Winged helix' DNA-binding domain"/>
    <property type="match status" value="1"/>
</dbReference>
<accession>G7Y5E1</accession>
<dbReference type="Pfam" id="PF10602">
    <property type="entry name" value="RPN7"/>
    <property type="match status" value="1"/>
</dbReference>
<dbReference type="GO" id="GO:0005838">
    <property type="term" value="C:proteasome regulatory particle"/>
    <property type="evidence" value="ECO:0007669"/>
    <property type="project" value="TreeGrafter"/>
</dbReference>
<dbReference type="InterPro" id="IPR045135">
    <property type="entry name" value="Rpn7_N"/>
</dbReference>
<dbReference type="InterPro" id="IPR019585">
    <property type="entry name" value="Rpn7/CSN1"/>
</dbReference>
<feature type="non-terminal residue" evidence="4">
    <location>
        <position position="1"/>
    </location>
</feature>
<keyword evidence="5" id="KW-1185">Reference proteome</keyword>
<dbReference type="FunFam" id="1.25.40.570:FF:000005">
    <property type="entry name" value="26S proteasome regulatory subunit N7"/>
    <property type="match status" value="1"/>
</dbReference>
<dbReference type="AlphaFoldDB" id="G7Y5E1"/>
<protein>
    <submittedName>
        <fullName evidence="4">26S proteasome regulatory subunit N7</fullName>
    </submittedName>
</protein>
<evidence type="ECO:0000313" key="5">
    <source>
        <dbReference type="Proteomes" id="UP000008909"/>
    </source>
</evidence>
<proteinExistence type="predicted"/>
<evidence type="ECO:0000313" key="4">
    <source>
        <dbReference type="EMBL" id="GAA48177.1"/>
    </source>
</evidence>
<dbReference type="InterPro" id="IPR000717">
    <property type="entry name" value="PCI_dom"/>
</dbReference>
<feature type="coiled-coil region" evidence="2">
    <location>
        <begin position="49"/>
        <end position="80"/>
    </location>
</feature>
<feature type="domain" description="PCI" evidence="3">
    <location>
        <begin position="172"/>
        <end position="340"/>
    </location>
</feature>
<evidence type="ECO:0000256" key="2">
    <source>
        <dbReference type="SAM" id="Coils"/>
    </source>
</evidence>
<reference evidence="4" key="1">
    <citation type="journal article" date="2011" name="Genome Biol.">
        <title>The draft genome of the carcinogenic human liver fluke Clonorchis sinensis.</title>
        <authorList>
            <person name="Wang X."/>
            <person name="Chen W."/>
            <person name="Huang Y."/>
            <person name="Sun J."/>
            <person name="Men J."/>
            <person name="Liu H."/>
            <person name="Luo F."/>
            <person name="Guo L."/>
            <person name="Lv X."/>
            <person name="Deng C."/>
            <person name="Zhou C."/>
            <person name="Fan Y."/>
            <person name="Li X."/>
            <person name="Huang L."/>
            <person name="Hu Y."/>
            <person name="Liang C."/>
            <person name="Hu X."/>
            <person name="Xu J."/>
            <person name="Yu X."/>
        </authorList>
    </citation>
    <scope>NUCLEOTIDE SEQUENCE [LARGE SCALE GENOMIC DNA]</scope>
    <source>
        <strain evidence="4">Henan</strain>
    </source>
</reference>
<dbReference type="GO" id="GO:0043161">
    <property type="term" value="P:proteasome-mediated ubiquitin-dependent protein catabolic process"/>
    <property type="evidence" value="ECO:0007669"/>
    <property type="project" value="TreeGrafter"/>
</dbReference>
<dbReference type="Pfam" id="PF01399">
    <property type="entry name" value="PCI"/>
    <property type="match status" value="1"/>
</dbReference>
<dbReference type="Gene3D" id="1.25.40.570">
    <property type="match status" value="1"/>
</dbReference>
<evidence type="ECO:0000256" key="1">
    <source>
        <dbReference type="ARBA" id="ARBA00022942"/>
    </source>
</evidence>
<sequence length="688" mass="79393">NRTPIFDHFVRPCSLASIQGTPIAVFIDMAPYYEVVCKELGLRMDPQLLKTMKAENEKQLKELDDKLKDAEENLGETEVRAAMTAKAHYLSKIGDKERALSQFRLILDKVLMPGFRLDTIFHLLRIGFFFSDRKLISKYLEIANDLIEAGGDWDRRNRLKVYRGLYSLTVRDFPEAAKQFLDAVATFTSYELMDYKRFIIYTVMTAMIALKRPDLREKVIRGSEIQEVLHSLPNVREFLMSFFECRYSDFYCYLAGMEQFMSCDRYLSQHTRYYVREMRILAFSQHLDSYSSLSLDSMAASFGVTPAFLDSELSRFIASGRLACKMDKVSGVLETTRPDNVNSHYQFFSPLRSRARVRTRKHSVSVREFRLNSGNEFRSQRDVTRSVGTSLSHTLLPLLGFPNYSVVTRATTPVHVVIYDINGTTVFNMQLVAMYVFVNEIFSRTPYNIAYTFACVTWYGLWGQLYGPGYTTYLSLKQKLDVIRVSRGRNPTIDIVSCFGASKQVKSVVRRRRRSTTPMEWCFKLRKILPSFRHTHNILNGRFSHWSLVDVVRGRSPVKSSFRNTIRSPSDVDGSDCVVPLYATVSWTYTSRLYTMWQCIVRLFSGIVCLGNLAVSQPSCFFRVIWQLGTERVLQLNDYYRLSIVISDSNTQLDTIHTSTVRQLKIPVSRKTKRTPGANCKLPRVRTK</sequence>
<dbReference type="SMART" id="SM00088">
    <property type="entry name" value="PINT"/>
    <property type="match status" value="1"/>
</dbReference>
<dbReference type="PANTHER" id="PTHR14145">
    <property type="entry name" value="26S PROTESOME SUBUNIT 6"/>
    <property type="match status" value="1"/>
</dbReference>
<dbReference type="EMBL" id="DF142873">
    <property type="protein sequence ID" value="GAA48177.1"/>
    <property type="molecule type" value="Genomic_DNA"/>
</dbReference>
<dbReference type="InterPro" id="IPR036390">
    <property type="entry name" value="WH_DNA-bd_sf"/>
</dbReference>